<evidence type="ECO:0000256" key="5">
    <source>
        <dbReference type="ARBA" id="ARBA00013066"/>
    </source>
</evidence>
<dbReference type="SUPFAM" id="SSF56784">
    <property type="entry name" value="HAD-like"/>
    <property type="match status" value="1"/>
</dbReference>
<sequence length="186" mass="19984">MSGTDNGLGLTQRLKSIRMLVLDVDGVMTDGGLTIGDDGQEYKTFHAHDGLGMKLLKASGVNVAIITGRTSNVVKKRAESTGVVHFYQGAEDKLAALQDLMQRTALTPEQCAFMGDDVVDLPPMLRCGLAIAVPDSPDLLLKHAHYVTHKKGGRGAVREVCELIMQAQDTFDGQMAQFLTQASIAN</sequence>
<comment type="cofactor">
    <cofactor evidence="2 11">
        <name>Mg(2+)</name>
        <dbReference type="ChEBI" id="CHEBI:18420"/>
    </cofactor>
</comment>
<dbReference type="InterPro" id="IPR036412">
    <property type="entry name" value="HAD-like_sf"/>
</dbReference>
<dbReference type="Proteomes" id="UP000002742">
    <property type="component" value="Chromosome"/>
</dbReference>
<evidence type="ECO:0000256" key="10">
    <source>
        <dbReference type="ARBA" id="ARBA00031051"/>
    </source>
</evidence>
<dbReference type="Pfam" id="PF08282">
    <property type="entry name" value="Hydrolase_3"/>
    <property type="match status" value="1"/>
</dbReference>
<protein>
    <recommendedName>
        <fullName evidence="6">3-deoxy-D-manno-octulosonate 8-phosphate phosphatase KdsC</fullName>
        <ecNumber evidence="5">3.1.3.45</ecNumber>
    </recommendedName>
    <alternativeName>
        <fullName evidence="10">KDO 8-P phosphatase</fullName>
    </alternativeName>
</protein>
<dbReference type="PANTHER" id="PTHR21485:SF3">
    <property type="entry name" value="N-ACYLNEURAMINATE CYTIDYLYLTRANSFERASE"/>
    <property type="match status" value="1"/>
</dbReference>
<evidence type="ECO:0000256" key="6">
    <source>
        <dbReference type="ARBA" id="ARBA00020092"/>
    </source>
</evidence>
<name>C6WT08_METML</name>
<evidence type="ECO:0000256" key="3">
    <source>
        <dbReference type="ARBA" id="ARBA00005893"/>
    </source>
</evidence>
<dbReference type="Gene3D" id="3.40.50.1000">
    <property type="entry name" value="HAD superfamily/HAD-like"/>
    <property type="match status" value="1"/>
</dbReference>
<evidence type="ECO:0000256" key="8">
    <source>
        <dbReference type="ARBA" id="ARBA00022801"/>
    </source>
</evidence>
<dbReference type="GO" id="GO:0008781">
    <property type="term" value="F:N-acylneuraminate cytidylyltransferase activity"/>
    <property type="evidence" value="ECO:0007669"/>
    <property type="project" value="TreeGrafter"/>
</dbReference>
<comment type="catalytic activity">
    <reaction evidence="1">
        <text>3-deoxy-alpha-D-manno-2-octulosonate-8-phosphate + H2O = 3-deoxy-alpha-D-manno-oct-2-ulosonate + phosphate</text>
        <dbReference type="Rhea" id="RHEA:11500"/>
        <dbReference type="ChEBI" id="CHEBI:15377"/>
        <dbReference type="ChEBI" id="CHEBI:43474"/>
        <dbReference type="ChEBI" id="CHEBI:85985"/>
        <dbReference type="ChEBI" id="CHEBI:85986"/>
        <dbReference type="EC" id="3.1.3.45"/>
    </reaction>
</comment>
<dbReference type="SFLD" id="SFLDG01136">
    <property type="entry name" value="C1.6:_Phosphoserine_Phosphatas"/>
    <property type="match status" value="1"/>
</dbReference>
<feature type="binding site" evidence="11">
    <location>
        <position position="116"/>
    </location>
    <ligand>
        <name>Mg(2+)</name>
        <dbReference type="ChEBI" id="CHEBI:18420"/>
    </ligand>
</feature>
<dbReference type="HOGENOM" id="CLU_106694_0_1_4"/>
<dbReference type="AlphaFoldDB" id="C6WT08"/>
<keyword evidence="9 11" id="KW-0460">Magnesium</keyword>
<keyword evidence="8 12" id="KW-0378">Hydrolase</keyword>
<keyword evidence="7 11" id="KW-0479">Metal-binding</keyword>
<feature type="binding site" evidence="11">
    <location>
        <position position="23"/>
    </location>
    <ligand>
        <name>Mg(2+)</name>
        <dbReference type="ChEBI" id="CHEBI:18420"/>
    </ligand>
</feature>
<dbReference type="SFLD" id="SFLDG01138">
    <property type="entry name" value="C1.6.2:_Deoxy-d-mannose-octulo"/>
    <property type="match status" value="1"/>
</dbReference>
<evidence type="ECO:0000313" key="13">
    <source>
        <dbReference type="Proteomes" id="UP000002742"/>
    </source>
</evidence>
<evidence type="ECO:0000256" key="11">
    <source>
        <dbReference type="PIRSR" id="PIRSR006118-2"/>
    </source>
</evidence>
<dbReference type="InterPro" id="IPR050793">
    <property type="entry name" value="CMP-NeuNAc_synthase"/>
</dbReference>
<dbReference type="PANTHER" id="PTHR21485">
    <property type="entry name" value="HAD SUPERFAMILY MEMBERS CMAS AND KDSC"/>
    <property type="match status" value="1"/>
</dbReference>
<evidence type="ECO:0000256" key="9">
    <source>
        <dbReference type="ARBA" id="ARBA00022842"/>
    </source>
</evidence>
<dbReference type="eggNOG" id="COG1778">
    <property type="taxonomic scope" value="Bacteria"/>
</dbReference>
<reference evidence="13" key="1">
    <citation type="submission" date="2009-07" db="EMBL/GenBank/DDBJ databases">
        <title>Complete sequence of Methylotenera mobilis JLW8.</title>
        <authorList>
            <consortium name="US DOE Joint Genome Institute"/>
            <person name="Lucas S."/>
            <person name="Copeland A."/>
            <person name="Lapidus A."/>
            <person name="Glavina del Rio T."/>
            <person name="Tice H."/>
            <person name="Bruce D."/>
            <person name="Goodwin L."/>
            <person name="Pitluck S."/>
            <person name="LaButti K.M."/>
            <person name="Clum A."/>
            <person name="Larimer F."/>
            <person name="Land M."/>
            <person name="Hauser L."/>
            <person name="Kyrpides N."/>
            <person name="Mikhailova N."/>
            <person name="Kayluzhnaya M."/>
            <person name="Chistoserdova L."/>
        </authorList>
    </citation>
    <scope>NUCLEOTIDE SEQUENCE [LARGE SCALE GENOMIC DNA]</scope>
    <source>
        <strain evidence="13">JLW8 / ATCC BAA-1282 / DSM 17540</strain>
    </source>
</reference>
<organism evidence="12 13">
    <name type="scientific">Methylotenera mobilis (strain JLW8 / ATCC BAA-1282 / DSM 17540)</name>
    <dbReference type="NCBI Taxonomy" id="583345"/>
    <lineage>
        <taxon>Bacteria</taxon>
        <taxon>Pseudomonadati</taxon>
        <taxon>Pseudomonadota</taxon>
        <taxon>Betaproteobacteria</taxon>
        <taxon>Nitrosomonadales</taxon>
        <taxon>Methylophilaceae</taxon>
        <taxon>Methylotenera</taxon>
    </lineage>
</organism>
<dbReference type="CDD" id="cd01630">
    <property type="entry name" value="HAD_KDO-like"/>
    <property type="match status" value="1"/>
</dbReference>
<comment type="subunit">
    <text evidence="4">Homotetramer.</text>
</comment>
<dbReference type="PIRSF" id="PIRSF006118">
    <property type="entry name" value="KDO8-P_Ptase"/>
    <property type="match status" value="1"/>
</dbReference>
<evidence type="ECO:0000313" key="12">
    <source>
        <dbReference type="EMBL" id="ACT49070.1"/>
    </source>
</evidence>
<accession>C6WT08</accession>
<dbReference type="FunFam" id="3.40.50.1000:FF:000029">
    <property type="entry name" value="3-deoxy-D-manno-octulosonate 8-phosphate phosphatase KdsC"/>
    <property type="match status" value="1"/>
</dbReference>
<dbReference type="KEGG" id="mmb:Mmol_2168"/>
<feature type="binding site" evidence="11">
    <location>
        <position position="25"/>
    </location>
    <ligand>
        <name>substrate</name>
    </ligand>
</feature>
<comment type="similarity">
    <text evidence="3">Belongs to the KdsC family.</text>
</comment>
<dbReference type="GO" id="GO:0019143">
    <property type="term" value="F:3-deoxy-manno-octulosonate-8-phosphatase activity"/>
    <property type="evidence" value="ECO:0007669"/>
    <property type="project" value="UniProtKB-EC"/>
</dbReference>
<proteinExistence type="inferred from homology"/>
<gene>
    <name evidence="12" type="ordered locus">Mmol_2168</name>
</gene>
<dbReference type="InterPro" id="IPR010023">
    <property type="entry name" value="KdsC_fam"/>
</dbReference>
<reference evidence="12 13" key="2">
    <citation type="journal article" date="2011" name="J. Bacteriol.">
        <title>Genomes of three methylotrophs from a single niche uncover genetic and metabolic divergence of Methylophilaceae.</title>
        <authorList>
            <person name="Lapidus A."/>
            <person name="Clum A."/>
            <person name="Labutti K."/>
            <person name="Kaluzhnaya M.G."/>
            <person name="Lim S."/>
            <person name="Beck D.A."/>
            <person name="Glavina Del Rio T."/>
            <person name="Nolan M."/>
            <person name="Mavromatis K."/>
            <person name="Huntemann M."/>
            <person name="Lucas S."/>
            <person name="Lidstrom M.E."/>
            <person name="Ivanova N."/>
            <person name="Chistoserdova L."/>
        </authorList>
    </citation>
    <scope>NUCLEOTIDE SEQUENCE [LARGE SCALE GENOMIC DNA]</scope>
    <source>
        <strain evidence="13">JLW8 / ATCC BAA-1282 / DSM 17540</strain>
    </source>
</reference>
<evidence type="ECO:0000256" key="7">
    <source>
        <dbReference type="ARBA" id="ARBA00022723"/>
    </source>
</evidence>
<dbReference type="NCBIfam" id="TIGR01670">
    <property type="entry name" value="KdsC-phosphatas"/>
    <property type="match status" value="1"/>
</dbReference>
<evidence type="ECO:0000256" key="1">
    <source>
        <dbReference type="ARBA" id="ARBA00000898"/>
    </source>
</evidence>
<evidence type="ECO:0000256" key="4">
    <source>
        <dbReference type="ARBA" id="ARBA00011881"/>
    </source>
</evidence>
<dbReference type="STRING" id="583345.Mmol_2168"/>
<dbReference type="GO" id="GO:0046872">
    <property type="term" value="F:metal ion binding"/>
    <property type="evidence" value="ECO:0007669"/>
    <property type="project" value="UniProtKB-KW"/>
</dbReference>
<dbReference type="SFLD" id="SFLDS00003">
    <property type="entry name" value="Haloacid_Dehalogenase"/>
    <property type="match status" value="1"/>
</dbReference>
<keyword evidence="13" id="KW-1185">Reference proteome</keyword>
<dbReference type="EC" id="3.1.3.45" evidence="5"/>
<dbReference type="NCBIfam" id="TIGR01662">
    <property type="entry name" value="HAD-SF-IIIA"/>
    <property type="match status" value="1"/>
</dbReference>
<dbReference type="InterPro" id="IPR023214">
    <property type="entry name" value="HAD_sf"/>
</dbReference>
<dbReference type="InterPro" id="IPR006549">
    <property type="entry name" value="HAD-SF_hydro_IIIA"/>
</dbReference>
<dbReference type="EMBL" id="CP001672">
    <property type="protein sequence ID" value="ACT49070.1"/>
    <property type="molecule type" value="Genomic_DNA"/>
</dbReference>
<evidence type="ECO:0000256" key="2">
    <source>
        <dbReference type="ARBA" id="ARBA00001946"/>
    </source>
</evidence>